<name>A0A0U2SG27_9EURY</name>
<dbReference type="Proteomes" id="UP000067738">
    <property type="component" value="Chromosome"/>
</dbReference>
<dbReference type="SUPFAM" id="SSF56112">
    <property type="entry name" value="Protein kinase-like (PK-like)"/>
    <property type="match status" value="1"/>
</dbReference>
<evidence type="ECO:0000313" key="4">
    <source>
        <dbReference type="EMBL" id="ALT67941.1"/>
    </source>
</evidence>
<protein>
    <submittedName>
        <fullName evidence="4">2-polyprenylphenol 6-hydroxylase UbiB1</fullName>
    </submittedName>
</protein>
<evidence type="ECO:0000259" key="3">
    <source>
        <dbReference type="Pfam" id="PF03109"/>
    </source>
</evidence>
<dbReference type="PANTHER" id="PTHR10566">
    <property type="entry name" value="CHAPERONE-ACTIVITY OF BC1 COMPLEX CABC1 -RELATED"/>
    <property type="match status" value="1"/>
</dbReference>
<dbReference type="InterPro" id="IPR011009">
    <property type="entry name" value="Kinase-like_dom_sf"/>
</dbReference>
<proteinExistence type="inferred from homology"/>
<accession>A0A0U2SG27</accession>
<feature type="transmembrane region" description="Helical" evidence="2">
    <location>
        <begin position="483"/>
        <end position="502"/>
    </location>
</feature>
<dbReference type="AlphaFoldDB" id="A0A0U2SG27"/>
<dbReference type="CDD" id="cd05121">
    <property type="entry name" value="ABC1_ADCK3-like"/>
    <property type="match status" value="1"/>
</dbReference>
<dbReference type="Pfam" id="PF03109">
    <property type="entry name" value="ABC1"/>
    <property type="match status" value="1"/>
</dbReference>
<keyword evidence="2" id="KW-0472">Membrane</keyword>
<feature type="transmembrane region" description="Helical" evidence="2">
    <location>
        <begin position="508"/>
        <end position="527"/>
    </location>
</feature>
<evidence type="ECO:0000256" key="1">
    <source>
        <dbReference type="ARBA" id="ARBA00009670"/>
    </source>
</evidence>
<comment type="similarity">
    <text evidence="1">Belongs to the protein kinase superfamily. ADCK protein kinase family.</text>
</comment>
<dbReference type="KEGG" id="mmil:sm9_0132"/>
<dbReference type="PATRIC" id="fig|230361.4.peg.133"/>
<keyword evidence="5" id="KW-1185">Reference proteome</keyword>
<dbReference type="InterPro" id="IPR004147">
    <property type="entry name" value="ABC1_dom"/>
</dbReference>
<gene>
    <name evidence="4" type="primary">ubiB1</name>
    <name evidence="4" type="ORF">sm9_0132</name>
</gene>
<organism evidence="4 5">
    <name type="scientific">Methanobrevibacter millerae</name>
    <dbReference type="NCBI Taxonomy" id="230361"/>
    <lineage>
        <taxon>Archaea</taxon>
        <taxon>Methanobacteriati</taxon>
        <taxon>Methanobacteriota</taxon>
        <taxon>Methanomada group</taxon>
        <taxon>Methanobacteria</taxon>
        <taxon>Methanobacteriales</taxon>
        <taxon>Methanobacteriaceae</taxon>
        <taxon>Methanobrevibacter</taxon>
    </lineage>
</organism>
<feature type="domain" description="ABC1 atypical kinase-like" evidence="3">
    <location>
        <begin position="92"/>
        <end position="335"/>
    </location>
</feature>
<keyword evidence="2" id="KW-0812">Transmembrane</keyword>
<dbReference type="InterPro" id="IPR050154">
    <property type="entry name" value="UbiB_kinase"/>
</dbReference>
<reference evidence="4 5" key="1">
    <citation type="submission" date="2015-04" db="EMBL/GenBank/DDBJ databases">
        <title>The complete genome sequence of the rumen methanogen Methanobrevibacter millerae SM9.</title>
        <authorList>
            <person name="Leahy S.C."/>
            <person name="Kelly W.J."/>
            <person name="Pacheco D.M."/>
            <person name="Li D."/>
            <person name="Altermann E."/>
            <person name="Attwood G.T."/>
        </authorList>
    </citation>
    <scope>NUCLEOTIDE SEQUENCE [LARGE SCALE GENOMIC DNA]</scope>
    <source>
        <strain evidence="4 5">SM9</strain>
    </source>
</reference>
<dbReference type="EMBL" id="CP011266">
    <property type="protein sequence ID" value="ALT67941.1"/>
    <property type="molecule type" value="Genomic_DNA"/>
</dbReference>
<evidence type="ECO:0000256" key="2">
    <source>
        <dbReference type="SAM" id="Phobius"/>
    </source>
</evidence>
<keyword evidence="2" id="KW-1133">Transmembrane helix</keyword>
<sequence>MFVDKATKERLHEIREAIKKYGFDKILGQTAKNKIRSKGDDEANELLWDDEIPVKLRLMFQDLGTTFIKLGQLLSTRPDVVGEKIADELANLQDDNPPITYEQVKSIVEEELDGKIEDLFEDFNHQHLATASIGQVHEAKLITGEHVAVKIQKEGITDKIDLDVRILKYIANRADKFNSDLRKLNLPGIMDEFDRSIHKEIDYNNEFMNMQRIEMNFEDNPNIHIPSTYANYCSSKVLTMEFIEGTDLNDVYASTGDEFDKKLLAKNVIDSYLQQLFIDGFFHGDPHPGNIKILENNVICYLDLGMMGSFDEKFKRDLSEVVLLFMDQDVDGLINQLMYMDILDYDIDTTTLRRDLNDLFGRYFGVQLNRFDGVLEALLSLMQEYGVILPNEVVTMARGLSMIEAIAHNLDPEIDVFAELKPVAKRIAKQKLDPKRYFKGKKSNAILYGHMIQALPGLLTRTIHKIDNEELQFRFEVDITDKVSIIALISALIIGSSVVSFGPRLFDMPVISLIGYIIAIILSVIGMRKFVLK</sequence>
<dbReference type="PANTHER" id="PTHR10566:SF113">
    <property type="entry name" value="PROTEIN ACTIVITY OF BC1 COMPLEX KINASE 7, CHLOROPLASTIC"/>
    <property type="match status" value="1"/>
</dbReference>
<evidence type="ECO:0000313" key="5">
    <source>
        <dbReference type="Proteomes" id="UP000067738"/>
    </source>
</evidence>